<keyword evidence="6" id="KW-1185">Reference proteome</keyword>
<dbReference type="EMBL" id="BMJJ01000001">
    <property type="protein sequence ID" value="GGD05833.1"/>
    <property type="molecule type" value="Genomic_DNA"/>
</dbReference>
<dbReference type="Gene3D" id="1.10.530.10">
    <property type="match status" value="1"/>
</dbReference>
<reference evidence="5" key="2">
    <citation type="submission" date="2020-09" db="EMBL/GenBank/DDBJ databases">
        <authorList>
            <person name="Sun Q."/>
            <person name="Zhou Y."/>
        </authorList>
    </citation>
    <scope>NUCLEOTIDE SEQUENCE</scope>
    <source>
        <strain evidence="5">CGMCC 1.15493</strain>
    </source>
</reference>
<comment type="similarity">
    <text evidence="2">Belongs to the virb1 family.</text>
</comment>
<evidence type="ECO:0000313" key="6">
    <source>
        <dbReference type="Proteomes" id="UP000613160"/>
    </source>
</evidence>
<evidence type="ECO:0000259" key="4">
    <source>
        <dbReference type="Pfam" id="PF01464"/>
    </source>
</evidence>
<gene>
    <name evidence="5" type="ORF">GCM10011335_05950</name>
</gene>
<sequence>MVWQAVRRAPATLRPVALIALSAPFALSACVSNQQGAASPSLTQGPGSAPASVDAYGYAPVRIMAFADGTRVPEPSQKPDAAKLAAVAAGTAPGKSAAVRPSAPPADEIAALAADVAERKATTTAPQVLVPPTNDVLVAKAAAYAAEQKPSAGDRIAAAASVLNPVNAVPATIAAVADSATAVKVAAVETTTKAVDVVSTRISDTFKGTDTITGDAAIDRMIERSAAENNIPSELAYAVVRVESHYNPKAKGSGVYGLSQIQPATARGLGFTGQTSDLFDPQTNLRYGMKYLAGAWQKSGHDVCGAAMKYKGGHRTTVMSRSAAAYCANVKRHMAAIERRRGKANRETIVAANQREQQIAVASATPTARTVAAAALPGVPATAGVALASAGKESSRSRRVIGATTPVAASLALTD</sequence>
<dbReference type="SUPFAM" id="SSF53955">
    <property type="entry name" value="Lysozyme-like"/>
    <property type="match status" value="1"/>
</dbReference>
<feature type="signal peptide" evidence="3">
    <location>
        <begin position="1"/>
        <end position="28"/>
    </location>
</feature>
<dbReference type="AlphaFoldDB" id="A0A916XT55"/>
<keyword evidence="3" id="KW-0732">Signal</keyword>
<dbReference type="InterPro" id="IPR023346">
    <property type="entry name" value="Lysozyme-like_dom_sf"/>
</dbReference>
<name>A0A916XT55_9HYPH</name>
<proteinExistence type="inferred from homology"/>
<evidence type="ECO:0000256" key="3">
    <source>
        <dbReference type="SAM" id="SignalP"/>
    </source>
</evidence>
<accession>A0A916XT55</accession>
<comment type="similarity">
    <text evidence="1">Belongs to the transglycosylase Slt family.</text>
</comment>
<dbReference type="PROSITE" id="PS51257">
    <property type="entry name" value="PROKAR_LIPOPROTEIN"/>
    <property type="match status" value="1"/>
</dbReference>
<dbReference type="Proteomes" id="UP000613160">
    <property type="component" value="Unassembled WGS sequence"/>
</dbReference>
<protein>
    <recommendedName>
        <fullName evidence="4">Transglycosylase SLT domain-containing protein</fullName>
    </recommendedName>
</protein>
<dbReference type="InterPro" id="IPR008258">
    <property type="entry name" value="Transglycosylase_SLT_dom_1"/>
</dbReference>
<evidence type="ECO:0000313" key="5">
    <source>
        <dbReference type="EMBL" id="GGD05833.1"/>
    </source>
</evidence>
<dbReference type="PANTHER" id="PTHR37423:SF2">
    <property type="entry name" value="MEMBRANE-BOUND LYTIC MUREIN TRANSGLYCOSYLASE C"/>
    <property type="match status" value="1"/>
</dbReference>
<dbReference type="Pfam" id="PF01464">
    <property type="entry name" value="SLT"/>
    <property type="match status" value="1"/>
</dbReference>
<evidence type="ECO:0000256" key="1">
    <source>
        <dbReference type="ARBA" id="ARBA00007734"/>
    </source>
</evidence>
<dbReference type="PANTHER" id="PTHR37423">
    <property type="entry name" value="SOLUBLE LYTIC MUREIN TRANSGLYCOSYLASE-RELATED"/>
    <property type="match status" value="1"/>
</dbReference>
<comment type="caution">
    <text evidence="5">The sequence shown here is derived from an EMBL/GenBank/DDBJ whole genome shotgun (WGS) entry which is preliminary data.</text>
</comment>
<feature type="domain" description="Transglycosylase SLT" evidence="4">
    <location>
        <begin position="221"/>
        <end position="317"/>
    </location>
</feature>
<organism evidence="5 6">
    <name type="scientific">Aureimonas glaciei</name>
    <dbReference type="NCBI Taxonomy" id="1776957"/>
    <lineage>
        <taxon>Bacteria</taxon>
        <taxon>Pseudomonadati</taxon>
        <taxon>Pseudomonadota</taxon>
        <taxon>Alphaproteobacteria</taxon>
        <taxon>Hyphomicrobiales</taxon>
        <taxon>Aurantimonadaceae</taxon>
        <taxon>Aureimonas</taxon>
    </lineage>
</organism>
<evidence type="ECO:0000256" key="2">
    <source>
        <dbReference type="ARBA" id="ARBA00009387"/>
    </source>
</evidence>
<feature type="chain" id="PRO_5038092991" description="Transglycosylase SLT domain-containing protein" evidence="3">
    <location>
        <begin position="29"/>
        <end position="415"/>
    </location>
</feature>
<reference evidence="5" key="1">
    <citation type="journal article" date="2014" name="Int. J. Syst. Evol. Microbiol.">
        <title>Complete genome sequence of Corynebacterium casei LMG S-19264T (=DSM 44701T), isolated from a smear-ripened cheese.</title>
        <authorList>
            <consortium name="US DOE Joint Genome Institute (JGI-PGF)"/>
            <person name="Walter F."/>
            <person name="Albersmeier A."/>
            <person name="Kalinowski J."/>
            <person name="Ruckert C."/>
        </authorList>
    </citation>
    <scope>NUCLEOTIDE SEQUENCE</scope>
    <source>
        <strain evidence="5">CGMCC 1.15493</strain>
    </source>
</reference>